<dbReference type="RefSeq" id="WP_390292846.1">
    <property type="nucleotide sequence ID" value="NZ_JBHSFU010000003.1"/>
</dbReference>
<evidence type="ECO:0000256" key="1">
    <source>
        <dbReference type="SAM" id="Phobius"/>
    </source>
</evidence>
<keyword evidence="1" id="KW-1133">Transmembrane helix</keyword>
<accession>A0ABV9DF16</accession>
<name>A0ABV9DF16_9BACI</name>
<feature type="transmembrane region" description="Helical" evidence="1">
    <location>
        <begin position="30"/>
        <end position="51"/>
    </location>
</feature>
<protein>
    <submittedName>
        <fullName evidence="2">Uncharacterized protein</fullName>
    </submittedName>
</protein>
<keyword evidence="1" id="KW-0472">Membrane</keyword>
<comment type="caution">
    <text evidence="2">The sequence shown here is derived from an EMBL/GenBank/DDBJ whole genome shotgun (WGS) entry which is preliminary data.</text>
</comment>
<sequence>MSGLGERGTVILFMNTAGHAIVFWKDKNKVGSIAVVFVVAVILILPFLSLLSR</sequence>
<evidence type="ECO:0000313" key="2">
    <source>
        <dbReference type="EMBL" id="MFC4556908.1"/>
    </source>
</evidence>
<gene>
    <name evidence="2" type="ORF">ACFO3D_01640</name>
</gene>
<evidence type="ECO:0000313" key="3">
    <source>
        <dbReference type="Proteomes" id="UP001595989"/>
    </source>
</evidence>
<keyword evidence="1" id="KW-0812">Transmembrane</keyword>
<proteinExistence type="predicted"/>
<keyword evidence="3" id="KW-1185">Reference proteome</keyword>
<dbReference type="EMBL" id="JBHSFU010000003">
    <property type="protein sequence ID" value="MFC4556908.1"/>
    <property type="molecule type" value="Genomic_DNA"/>
</dbReference>
<organism evidence="2 3">
    <name type="scientific">Virgibacillus kekensis</name>
    <dbReference type="NCBI Taxonomy" id="202261"/>
    <lineage>
        <taxon>Bacteria</taxon>
        <taxon>Bacillati</taxon>
        <taxon>Bacillota</taxon>
        <taxon>Bacilli</taxon>
        <taxon>Bacillales</taxon>
        <taxon>Bacillaceae</taxon>
        <taxon>Virgibacillus</taxon>
    </lineage>
</organism>
<dbReference type="Proteomes" id="UP001595989">
    <property type="component" value="Unassembled WGS sequence"/>
</dbReference>
<reference evidence="3" key="1">
    <citation type="journal article" date="2019" name="Int. J. Syst. Evol. Microbiol.">
        <title>The Global Catalogue of Microorganisms (GCM) 10K type strain sequencing project: providing services to taxonomists for standard genome sequencing and annotation.</title>
        <authorList>
            <consortium name="The Broad Institute Genomics Platform"/>
            <consortium name="The Broad Institute Genome Sequencing Center for Infectious Disease"/>
            <person name="Wu L."/>
            <person name="Ma J."/>
        </authorList>
    </citation>
    <scope>NUCLEOTIDE SEQUENCE [LARGE SCALE GENOMIC DNA]</scope>
    <source>
        <strain evidence="3">CGMCC 4.7426</strain>
    </source>
</reference>